<organism evidence="3 4">
    <name type="scientific">Rhizobium straminoryzae</name>
    <dbReference type="NCBI Taxonomy" id="1387186"/>
    <lineage>
        <taxon>Bacteria</taxon>
        <taxon>Pseudomonadati</taxon>
        <taxon>Pseudomonadota</taxon>
        <taxon>Alphaproteobacteria</taxon>
        <taxon>Hyphomicrobiales</taxon>
        <taxon>Rhizobiaceae</taxon>
        <taxon>Rhizobium/Agrobacterium group</taxon>
        <taxon>Rhizobium</taxon>
    </lineage>
</organism>
<dbReference type="Pfam" id="PF07756">
    <property type="entry name" value="DUF1612"/>
    <property type="match status" value="1"/>
</dbReference>
<sequence>MSYSLRNLPVHGLLCGTSDATAAIVRLDERLARSPSGEGLLQRLHFGDACASLWVEGELVHLEDLVLHDAGHDVRTPTHELTIARDILRTRRRIAGQPAGWALDREGLASLRCQDPGAAPEQKAVGGKPVYGGAPMAEGAVDDTISVADPLAEEFAAIDRAIARSDRAIREVRSGATPRPGPERNTLVYDPDWDEDERLDEWRGVLVQSAGLPAVLRAALLVDAWHQLQVLQHAPWLGRLLAAELMRQEGLTGGAHLLAVSIGLKAIPVERRRHRDRDVRLLAILQGVQGAAEFGLKEQDRLSIALQLLERRLSGRRMSSRLPELVELVIGRPLVSSALVAAALDITPRAALRLVEELGLREMTGRGRFRAWGIL</sequence>
<feature type="domain" description="HTH DNA binding" evidence="2">
    <location>
        <begin position="322"/>
        <end position="375"/>
    </location>
</feature>
<evidence type="ECO:0000259" key="2">
    <source>
        <dbReference type="Pfam" id="PF11972"/>
    </source>
</evidence>
<dbReference type="InterPro" id="IPR021068">
    <property type="entry name" value="HTH_DNA-bd"/>
</dbReference>
<dbReference type="AlphaFoldDB" id="A0A549TA11"/>
<evidence type="ECO:0000259" key="1">
    <source>
        <dbReference type="Pfam" id="PF07756"/>
    </source>
</evidence>
<accession>A0A549TA11</accession>
<comment type="caution">
    <text evidence="3">The sequence shown here is derived from an EMBL/GenBank/DDBJ whole genome shotgun (WGS) entry which is preliminary data.</text>
</comment>
<feature type="domain" description="DUF1612" evidence="1">
    <location>
        <begin position="187"/>
        <end position="313"/>
    </location>
</feature>
<dbReference type="Proteomes" id="UP000316801">
    <property type="component" value="Unassembled WGS sequence"/>
</dbReference>
<keyword evidence="4" id="KW-1185">Reference proteome</keyword>
<gene>
    <name evidence="3" type="ORF">FNA46_12015</name>
</gene>
<dbReference type="InterPro" id="IPR011670">
    <property type="entry name" value="DUF1612"/>
</dbReference>
<evidence type="ECO:0000313" key="4">
    <source>
        <dbReference type="Proteomes" id="UP000316801"/>
    </source>
</evidence>
<evidence type="ECO:0000313" key="3">
    <source>
        <dbReference type="EMBL" id="TRL38703.1"/>
    </source>
</evidence>
<dbReference type="NCBIfam" id="NF040876">
    <property type="entry name" value="RHE_PE00001_fam"/>
    <property type="match status" value="1"/>
</dbReference>
<protein>
    <submittedName>
        <fullName evidence="3">DUF1612 domain-containing protein</fullName>
    </submittedName>
</protein>
<reference evidence="3 4" key="1">
    <citation type="submission" date="2019-07" db="EMBL/GenBank/DDBJ databases">
        <title>Ln-dependent methylotrophs.</title>
        <authorList>
            <person name="Tani A."/>
        </authorList>
    </citation>
    <scope>NUCLEOTIDE SEQUENCE [LARGE SCALE GENOMIC DNA]</scope>
    <source>
        <strain evidence="3 4">SM12</strain>
    </source>
</reference>
<dbReference type="InterPro" id="IPR048017">
    <property type="entry name" value="Y4cF-like"/>
</dbReference>
<dbReference type="Pfam" id="PF11972">
    <property type="entry name" value="HTH_13"/>
    <property type="match status" value="1"/>
</dbReference>
<proteinExistence type="predicted"/>
<dbReference type="EMBL" id="VJMG01000029">
    <property type="protein sequence ID" value="TRL38703.1"/>
    <property type="molecule type" value="Genomic_DNA"/>
</dbReference>
<name>A0A549TA11_9HYPH</name>